<dbReference type="AlphaFoldDB" id="A2Q4K9"/>
<proteinExistence type="predicted"/>
<evidence type="ECO:0000313" key="1">
    <source>
        <dbReference type="EMBL" id="ABN08559.1"/>
    </source>
</evidence>
<reference evidence="1" key="2">
    <citation type="submission" date="2007-03" db="EMBL/GenBank/DDBJ databases">
        <authorList>
            <consortium name="The International Medicago Genome Annotation Group"/>
        </authorList>
    </citation>
    <scope>NUCLEOTIDE SEQUENCE</scope>
</reference>
<accession>A2Q4K9</accession>
<reference evidence="1" key="1">
    <citation type="submission" date="2005-04" db="EMBL/GenBank/DDBJ databases">
        <authorList>
            <person name="Town C.D."/>
        </authorList>
    </citation>
    <scope>NUCLEOTIDE SEQUENCE</scope>
</reference>
<name>A2Q4K9_MEDTR</name>
<dbReference type="EMBL" id="AC157503">
    <property type="protein sequence ID" value="ABN08559.1"/>
    <property type="molecule type" value="Genomic_DNA"/>
</dbReference>
<organism evidence="1">
    <name type="scientific">Medicago truncatula</name>
    <name type="common">Barrel medic</name>
    <name type="synonym">Medicago tribuloides</name>
    <dbReference type="NCBI Taxonomy" id="3880"/>
    <lineage>
        <taxon>Eukaryota</taxon>
        <taxon>Viridiplantae</taxon>
        <taxon>Streptophyta</taxon>
        <taxon>Embryophyta</taxon>
        <taxon>Tracheophyta</taxon>
        <taxon>Spermatophyta</taxon>
        <taxon>Magnoliopsida</taxon>
        <taxon>eudicotyledons</taxon>
        <taxon>Gunneridae</taxon>
        <taxon>Pentapetalae</taxon>
        <taxon>rosids</taxon>
        <taxon>fabids</taxon>
        <taxon>Fabales</taxon>
        <taxon>Fabaceae</taxon>
        <taxon>Papilionoideae</taxon>
        <taxon>50 kb inversion clade</taxon>
        <taxon>NPAAA clade</taxon>
        <taxon>Hologalegina</taxon>
        <taxon>IRL clade</taxon>
        <taxon>Trifolieae</taxon>
        <taxon>Medicago</taxon>
    </lineage>
</organism>
<protein>
    <submittedName>
        <fullName evidence="1">Uncharacterized protein</fullName>
    </submittedName>
</protein>
<gene>
    <name evidence="1" type="ORF">MtrDRAFT_AC157503g32v2</name>
</gene>
<sequence>MVNIGGGFWAHRHAQFLPIWRDFLSLSNITAPQSGRYGRILALRHWQHCSLL</sequence>